<dbReference type="InterPro" id="IPR021476">
    <property type="entry name" value="Egh16-like"/>
</dbReference>
<dbReference type="PANTHER" id="PTHR34618">
    <property type="entry name" value="SURFACE PROTEIN MAS1, PUTATIVE-RELATED"/>
    <property type="match status" value="1"/>
</dbReference>
<protein>
    <submittedName>
        <fullName evidence="2">Putative mas3 protein</fullName>
    </submittedName>
</protein>
<feature type="chain" id="PRO_5004452061" evidence="1">
    <location>
        <begin position="20"/>
        <end position="285"/>
    </location>
</feature>
<organism evidence="2 3">
    <name type="scientific">Phaeoacremonium minimum (strain UCR-PA7)</name>
    <name type="common">Esca disease fungus</name>
    <name type="synonym">Togninia minima</name>
    <dbReference type="NCBI Taxonomy" id="1286976"/>
    <lineage>
        <taxon>Eukaryota</taxon>
        <taxon>Fungi</taxon>
        <taxon>Dikarya</taxon>
        <taxon>Ascomycota</taxon>
        <taxon>Pezizomycotina</taxon>
        <taxon>Sordariomycetes</taxon>
        <taxon>Sordariomycetidae</taxon>
        <taxon>Togniniales</taxon>
        <taxon>Togniniaceae</taxon>
        <taxon>Phaeoacremonium</taxon>
    </lineage>
</organism>
<reference evidence="3" key="1">
    <citation type="journal article" date="2013" name="Genome Announc.">
        <title>Draft genome sequence of the ascomycete Phaeoacremonium aleophilum strain UCR-PA7, a causal agent of the esca disease complex in grapevines.</title>
        <authorList>
            <person name="Blanco-Ulate B."/>
            <person name="Rolshausen P."/>
            <person name="Cantu D."/>
        </authorList>
    </citation>
    <scope>NUCLEOTIDE SEQUENCE [LARGE SCALE GENOMIC DNA]</scope>
    <source>
        <strain evidence="3">UCR-PA7</strain>
    </source>
</reference>
<dbReference type="GeneID" id="19325703"/>
<feature type="signal peptide" evidence="1">
    <location>
        <begin position="1"/>
        <end position="19"/>
    </location>
</feature>
<dbReference type="eggNOG" id="ENOG502SM0P">
    <property type="taxonomic scope" value="Eukaryota"/>
</dbReference>
<proteinExistence type="predicted"/>
<dbReference type="Pfam" id="PF11327">
    <property type="entry name" value="Egh16-like"/>
    <property type="match status" value="1"/>
</dbReference>
<dbReference type="HOGENOM" id="CLU_047729_4_0_1"/>
<sequence length="285" mass="28704">MKYCSAILLAAFAATNVFAHGVVTDVQGANGVTLPGLSLIDDTPRDCASPRCGSEADTSIIRKNELGTSKASALGRTNGGGPVDAAAMISLFMDGASGNSTSVKKARELHLAKLAARGLLPRQSGGTKTPKGTVETGVKAATGAAASDGLPTTADDGTLTMTFHQVNQDGAGPLTAAVDATSGGTDPSAFKTAQVTQNVPGIGIGGLSGATTMDFPVAIQMPAGMTCQGSVGGAENVCIARLQNSALAGPFGGSVAFTQSPAAKKRAIEYNLAKRRFARSFKKEE</sequence>
<dbReference type="AlphaFoldDB" id="R8BJ73"/>
<accession>R8BJ73</accession>
<gene>
    <name evidence="2" type="ORF">UCRPA7_5177</name>
</gene>
<evidence type="ECO:0000313" key="2">
    <source>
        <dbReference type="EMBL" id="EON99292.1"/>
    </source>
</evidence>
<dbReference type="PANTHER" id="PTHR34618:SF1">
    <property type="entry name" value="SECRETED PROTEIN"/>
    <property type="match status" value="1"/>
</dbReference>
<evidence type="ECO:0000313" key="3">
    <source>
        <dbReference type="Proteomes" id="UP000014074"/>
    </source>
</evidence>
<keyword evidence="1" id="KW-0732">Signal</keyword>
<name>R8BJ73_PHAM7</name>
<keyword evidence="3" id="KW-1185">Reference proteome</keyword>
<dbReference type="EMBL" id="KB933173">
    <property type="protein sequence ID" value="EON99292.1"/>
    <property type="molecule type" value="Genomic_DNA"/>
</dbReference>
<dbReference type="Proteomes" id="UP000014074">
    <property type="component" value="Unassembled WGS sequence"/>
</dbReference>
<dbReference type="KEGG" id="tmn:UCRPA7_5177"/>
<dbReference type="OrthoDB" id="5310497at2759"/>
<evidence type="ECO:0000256" key="1">
    <source>
        <dbReference type="SAM" id="SignalP"/>
    </source>
</evidence>
<dbReference type="RefSeq" id="XP_007915915.1">
    <property type="nucleotide sequence ID" value="XM_007917724.1"/>
</dbReference>